<dbReference type="Gene3D" id="1.20.58.2050">
    <property type="match status" value="1"/>
</dbReference>
<accession>A0A0L0FGZ1</accession>
<dbReference type="InterPro" id="IPR036224">
    <property type="entry name" value="GINS_bundle-like_dom_sf"/>
</dbReference>
<dbReference type="GO" id="GO:1902975">
    <property type="term" value="P:mitotic DNA replication initiation"/>
    <property type="evidence" value="ECO:0007669"/>
    <property type="project" value="TreeGrafter"/>
</dbReference>
<dbReference type="RefSeq" id="XP_014149939.1">
    <property type="nucleotide sequence ID" value="XM_014294464.1"/>
</dbReference>
<dbReference type="STRING" id="667725.A0A0L0FGZ1"/>
<dbReference type="GO" id="GO:0000811">
    <property type="term" value="C:GINS complex"/>
    <property type="evidence" value="ECO:0007669"/>
    <property type="project" value="TreeGrafter"/>
</dbReference>
<dbReference type="GeneID" id="25911955"/>
<dbReference type="InterPro" id="IPR038437">
    <property type="entry name" value="GINS_Psf3_sf"/>
</dbReference>
<keyword evidence="2" id="KW-1185">Reference proteome</keyword>
<dbReference type="Proteomes" id="UP000054560">
    <property type="component" value="Unassembled WGS sequence"/>
</dbReference>
<proteinExistence type="predicted"/>
<dbReference type="CDD" id="cd11713">
    <property type="entry name" value="GINS_A_psf3"/>
    <property type="match status" value="1"/>
</dbReference>
<sequence>MKAGSKTELPYWLASMLCKMQFVRIDVPKVYTPKYTAKLIAGPETVAMSDWSPWYFLLARRYAEMTISGFNIGDELTQKVENLIPVLKETLLTRFRKIILTDHSRQGDMSLLMRKLSDVERRLVVKKELAVTDYEDWRKSSYTAGHVSGAQKRRR</sequence>
<protein>
    <submittedName>
        <fullName evidence="1">Uncharacterized protein</fullName>
    </submittedName>
</protein>
<dbReference type="SUPFAM" id="SSF158573">
    <property type="entry name" value="GINS helical bundle-like"/>
    <property type="match status" value="1"/>
</dbReference>
<evidence type="ECO:0000313" key="2">
    <source>
        <dbReference type="Proteomes" id="UP000054560"/>
    </source>
</evidence>
<organism evidence="1 2">
    <name type="scientific">Sphaeroforma arctica JP610</name>
    <dbReference type="NCBI Taxonomy" id="667725"/>
    <lineage>
        <taxon>Eukaryota</taxon>
        <taxon>Ichthyosporea</taxon>
        <taxon>Ichthyophonida</taxon>
        <taxon>Sphaeroforma</taxon>
    </lineage>
</organism>
<evidence type="ECO:0000313" key="1">
    <source>
        <dbReference type="EMBL" id="KNC76037.1"/>
    </source>
</evidence>
<dbReference type="PANTHER" id="PTHR22768:SF0">
    <property type="entry name" value="DNA REPLICATION COMPLEX GINS PROTEIN PSF3"/>
    <property type="match status" value="1"/>
</dbReference>
<dbReference type="InterPro" id="IPR010492">
    <property type="entry name" value="GINS_Psf3"/>
</dbReference>
<reference evidence="1 2" key="1">
    <citation type="submission" date="2011-02" db="EMBL/GenBank/DDBJ databases">
        <title>The Genome Sequence of Sphaeroforma arctica JP610.</title>
        <authorList>
            <consortium name="The Broad Institute Genome Sequencing Platform"/>
            <person name="Russ C."/>
            <person name="Cuomo C."/>
            <person name="Young S.K."/>
            <person name="Zeng Q."/>
            <person name="Gargeya S."/>
            <person name="Alvarado L."/>
            <person name="Berlin A."/>
            <person name="Chapman S.B."/>
            <person name="Chen Z."/>
            <person name="Freedman E."/>
            <person name="Gellesch M."/>
            <person name="Goldberg J."/>
            <person name="Griggs A."/>
            <person name="Gujja S."/>
            <person name="Heilman E."/>
            <person name="Heiman D."/>
            <person name="Howarth C."/>
            <person name="Mehta T."/>
            <person name="Neiman D."/>
            <person name="Pearson M."/>
            <person name="Roberts A."/>
            <person name="Saif S."/>
            <person name="Shea T."/>
            <person name="Shenoy N."/>
            <person name="Sisk P."/>
            <person name="Stolte C."/>
            <person name="Sykes S."/>
            <person name="White J."/>
            <person name="Yandava C."/>
            <person name="Burger G."/>
            <person name="Gray M.W."/>
            <person name="Holland P.W.H."/>
            <person name="King N."/>
            <person name="Lang F.B.F."/>
            <person name="Roger A.J."/>
            <person name="Ruiz-Trillo I."/>
            <person name="Haas B."/>
            <person name="Nusbaum C."/>
            <person name="Birren B."/>
        </authorList>
    </citation>
    <scope>NUCLEOTIDE SEQUENCE [LARGE SCALE GENOMIC DNA]</scope>
    <source>
        <strain evidence="1 2">JP610</strain>
    </source>
</reference>
<gene>
    <name evidence="1" type="ORF">SARC_11451</name>
</gene>
<dbReference type="AlphaFoldDB" id="A0A0L0FGZ1"/>
<name>A0A0L0FGZ1_9EUKA</name>
<dbReference type="PANTHER" id="PTHR22768">
    <property type="entry name" value="DNA REPLICATION COMPLEX GINS PROTEIN PSF3"/>
    <property type="match status" value="1"/>
</dbReference>
<dbReference type="OrthoDB" id="10251744at2759"/>
<dbReference type="EMBL" id="KQ243291">
    <property type="protein sequence ID" value="KNC76037.1"/>
    <property type="molecule type" value="Genomic_DNA"/>
</dbReference>